<sequence>MFRTVDALRAVATALKKSFSVDPCDVTSSDVTCSCTSKVCHVISMFVPLFSLYKVYISIVI</sequence>
<keyword evidence="2" id="KW-1185">Reference proteome</keyword>
<evidence type="ECO:0000313" key="2">
    <source>
        <dbReference type="Proteomes" id="UP000886595"/>
    </source>
</evidence>
<reference evidence="1 2" key="1">
    <citation type="submission" date="2020-02" db="EMBL/GenBank/DDBJ databases">
        <authorList>
            <person name="Ma Q."/>
            <person name="Huang Y."/>
            <person name="Song X."/>
            <person name="Pei D."/>
        </authorList>
    </citation>
    <scope>NUCLEOTIDE SEQUENCE [LARGE SCALE GENOMIC DNA]</scope>
    <source>
        <strain evidence="1">Sxm20200214</strain>
        <tissue evidence="1">Leaf</tissue>
    </source>
</reference>
<proteinExistence type="predicted"/>
<dbReference type="AlphaFoldDB" id="A0A8X7W6X5"/>
<name>A0A8X7W6X5_BRACI</name>
<comment type="caution">
    <text evidence="1">The sequence shown here is derived from an EMBL/GenBank/DDBJ whole genome shotgun (WGS) entry which is preliminary data.</text>
</comment>
<gene>
    <name evidence="1" type="ORF">Bca52824_007119</name>
</gene>
<accession>A0A8X7W6X5</accession>
<dbReference type="Proteomes" id="UP000886595">
    <property type="component" value="Unassembled WGS sequence"/>
</dbReference>
<organism evidence="1 2">
    <name type="scientific">Brassica carinata</name>
    <name type="common">Ethiopian mustard</name>
    <name type="synonym">Abyssinian cabbage</name>
    <dbReference type="NCBI Taxonomy" id="52824"/>
    <lineage>
        <taxon>Eukaryota</taxon>
        <taxon>Viridiplantae</taxon>
        <taxon>Streptophyta</taxon>
        <taxon>Embryophyta</taxon>
        <taxon>Tracheophyta</taxon>
        <taxon>Spermatophyta</taxon>
        <taxon>Magnoliopsida</taxon>
        <taxon>eudicotyledons</taxon>
        <taxon>Gunneridae</taxon>
        <taxon>Pentapetalae</taxon>
        <taxon>rosids</taxon>
        <taxon>malvids</taxon>
        <taxon>Brassicales</taxon>
        <taxon>Brassicaceae</taxon>
        <taxon>Brassiceae</taxon>
        <taxon>Brassica</taxon>
    </lineage>
</organism>
<protein>
    <submittedName>
        <fullName evidence="1">Uncharacterized protein</fullName>
    </submittedName>
</protein>
<evidence type="ECO:0000313" key="1">
    <source>
        <dbReference type="EMBL" id="KAG2324391.1"/>
    </source>
</evidence>
<dbReference type="EMBL" id="JAAMPC010000002">
    <property type="protein sequence ID" value="KAG2324391.1"/>
    <property type="molecule type" value="Genomic_DNA"/>
</dbReference>